<comment type="caution">
    <text evidence="1">The sequence shown here is derived from an EMBL/GenBank/DDBJ whole genome shotgun (WGS) entry which is preliminary data.</text>
</comment>
<evidence type="ECO:0000313" key="1">
    <source>
        <dbReference type="EMBL" id="MDT0583437.1"/>
    </source>
</evidence>
<evidence type="ECO:0008006" key="3">
    <source>
        <dbReference type="Google" id="ProtNLM"/>
    </source>
</evidence>
<dbReference type="EMBL" id="JAVRIE010000005">
    <property type="protein sequence ID" value="MDT0583437.1"/>
    <property type="molecule type" value="Genomic_DNA"/>
</dbReference>
<dbReference type="AlphaFoldDB" id="A0AAW8R2F2"/>
<keyword evidence="2" id="KW-1185">Reference proteome</keyword>
<proteinExistence type="predicted"/>
<dbReference type="Proteomes" id="UP001249020">
    <property type="component" value="Unassembled WGS sequence"/>
</dbReference>
<organism evidence="1 2">
    <name type="scientific">Brumicola blandensis</name>
    <dbReference type="NCBI Taxonomy" id="3075611"/>
    <lineage>
        <taxon>Bacteria</taxon>
        <taxon>Pseudomonadati</taxon>
        <taxon>Pseudomonadota</taxon>
        <taxon>Gammaproteobacteria</taxon>
        <taxon>Alteromonadales</taxon>
        <taxon>Alteromonadaceae</taxon>
        <taxon>Brumicola</taxon>
    </lineage>
</organism>
<name>A0AAW8R2F2_9ALTE</name>
<protein>
    <recommendedName>
        <fullName evidence="3">PEP-CTERM sorting domain-containing protein</fullName>
    </recommendedName>
</protein>
<dbReference type="RefSeq" id="WP_311362208.1">
    <property type="nucleotide sequence ID" value="NZ_JAVRIE010000005.1"/>
</dbReference>
<reference evidence="1 2" key="1">
    <citation type="submission" date="2023-09" db="EMBL/GenBank/DDBJ databases">
        <authorList>
            <person name="Rey-Velasco X."/>
        </authorList>
    </citation>
    <scope>NUCLEOTIDE SEQUENCE [LARGE SCALE GENOMIC DNA]</scope>
    <source>
        <strain evidence="1 2">W409</strain>
    </source>
</reference>
<accession>A0AAW8R2F2</accession>
<sequence length="268" mass="29057">MKNIKASNIAEHSKRFCAALGLVGALICASMLNHAYAAVIIGEDFENDGLNTAYFAVNAGSFDGPRTARDWHWQRHSTNITNNTNFYRGFQGQDFWTGINLDENGSSAASPSTLSFNSVDISHYQNARLSMSVASSGSLESSDYLAIYAQDLSSSNASALPATNQQRILIDSFFGGIGLNNTIELNADFQTVSYDLSSLNFDVFSLHFDAFTNASKESIAFDDIVISGDLITDSKESEVITASSPRAFSAMSLMALAFVFAKRRIKLG</sequence>
<gene>
    <name evidence="1" type="ORF">RM544_12885</name>
</gene>
<evidence type="ECO:0000313" key="2">
    <source>
        <dbReference type="Proteomes" id="UP001249020"/>
    </source>
</evidence>